<feature type="binding site" evidence="7 8">
    <location>
        <position position="121"/>
    </location>
    <ligand>
        <name>S-adenosyl-L-methionine</name>
        <dbReference type="ChEBI" id="CHEBI:59789"/>
    </ligand>
</feature>
<dbReference type="InterPro" id="IPR011530">
    <property type="entry name" value="rRNA_adenine_dimethylase"/>
</dbReference>
<dbReference type="InterPro" id="IPR020596">
    <property type="entry name" value="rRNA_Ade_Mease_Trfase_CS"/>
</dbReference>
<evidence type="ECO:0000256" key="5">
    <source>
        <dbReference type="ARBA" id="ARBA00022691"/>
    </source>
</evidence>
<dbReference type="AlphaFoldDB" id="A0A8J3A5K9"/>
<dbReference type="GO" id="GO:0003723">
    <property type="term" value="F:RNA binding"/>
    <property type="evidence" value="ECO:0007669"/>
    <property type="project" value="UniProtKB-UniRule"/>
</dbReference>
<dbReference type="PANTHER" id="PTHR11727">
    <property type="entry name" value="DIMETHYLADENOSINE TRANSFERASE"/>
    <property type="match status" value="1"/>
</dbReference>
<dbReference type="EMBL" id="BMHA01000002">
    <property type="protein sequence ID" value="GGI03699.1"/>
    <property type="molecule type" value="Genomic_DNA"/>
</dbReference>
<dbReference type="Proteomes" id="UP000650511">
    <property type="component" value="Unassembled WGS sequence"/>
</dbReference>
<comment type="catalytic activity">
    <reaction evidence="7">
        <text>adenosine(1518)/adenosine(1519) in 16S rRNA + 4 S-adenosyl-L-methionine = N(6)-dimethyladenosine(1518)/N(6)-dimethyladenosine(1519) in 16S rRNA + 4 S-adenosyl-L-homocysteine + 4 H(+)</text>
        <dbReference type="Rhea" id="RHEA:19609"/>
        <dbReference type="Rhea" id="RHEA-COMP:10232"/>
        <dbReference type="Rhea" id="RHEA-COMP:10233"/>
        <dbReference type="ChEBI" id="CHEBI:15378"/>
        <dbReference type="ChEBI" id="CHEBI:57856"/>
        <dbReference type="ChEBI" id="CHEBI:59789"/>
        <dbReference type="ChEBI" id="CHEBI:74411"/>
        <dbReference type="ChEBI" id="CHEBI:74493"/>
        <dbReference type="EC" id="2.1.1.182"/>
    </reaction>
</comment>
<evidence type="ECO:0000256" key="1">
    <source>
        <dbReference type="ARBA" id="ARBA00022490"/>
    </source>
</evidence>
<keyword evidence="1 7" id="KW-0963">Cytoplasm</keyword>
<reference evidence="10" key="2">
    <citation type="submission" date="2020-09" db="EMBL/GenBank/DDBJ databases">
        <authorList>
            <person name="Sun Q."/>
            <person name="Zhou Y."/>
        </authorList>
    </citation>
    <scope>NUCLEOTIDE SEQUENCE</scope>
    <source>
        <strain evidence="10">CGMCC 1.14988</strain>
    </source>
</reference>
<dbReference type="Gene3D" id="1.10.8.100">
    <property type="entry name" value="Ribosomal RNA adenine dimethylase-like, domain 2"/>
    <property type="match status" value="1"/>
</dbReference>
<dbReference type="Pfam" id="PF00398">
    <property type="entry name" value="RrnaAD"/>
    <property type="match status" value="1"/>
</dbReference>
<gene>
    <name evidence="7 10" type="primary">ksgA</name>
    <name evidence="7" type="synonym">rsmA</name>
    <name evidence="10" type="ORF">GCM10011354_05340</name>
</gene>
<dbReference type="PROSITE" id="PS01131">
    <property type="entry name" value="RRNA_A_DIMETH"/>
    <property type="match status" value="1"/>
</dbReference>
<name>A0A8J3A5K9_9ACTN</name>
<evidence type="ECO:0000256" key="7">
    <source>
        <dbReference type="HAMAP-Rule" id="MF_00607"/>
    </source>
</evidence>
<evidence type="ECO:0000256" key="2">
    <source>
        <dbReference type="ARBA" id="ARBA00022552"/>
    </source>
</evidence>
<feature type="binding site" evidence="7 8">
    <location>
        <position position="48"/>
    </location>
    <ligand>
        <name>S-adenosyl-L-methionine</name>
        <dbReference type="ChEBI" id="CHEBI:59789"/>
    </ligand>
</feature>
<dbReference type="InterPro" id="IPR020598">
    <property type="entry name" value="rRNA_Ade_methylase_Trfase_N"/>
</dbReference>
<dbReference type="HAMAP" id="MF_00607">
    <property type="entry name" value="16SrRNA_methyltr_A"/>
    <property type="match status" value="1"/>
</dbReference>
<comment type="subcellular location">
    <subcellularLocation>
        <location evidence="7">Cytoplasm</location>
    </subcellularLocation>
</comment>
<evidence type="ECO:0000256" key="3">
    <source>
        <dbReference type="ARBA" id="ARBA00022603"/>
    </source>
</evidence>
<dbReference type="SMART" id="SM00650">
    <property type="entry name" value="rADc"/>
    <property type="match status" value="1"/>
</dbReference>
<evidence type="ECO:0000256" key="8">
    <source>
        <dbReference type="PROSITE-ProRule" id="PRU01026"/>
    </source>
</evidence>
<dbReference type="InterPro" id="IPR029063">
    <property type="entry name" value="SAM-dependent_MTases_sf"/>
</dbReference>
<feature type="domain" description="Ribosomal RNA adenine methylase transferase N-terminal" evidence="9">
    <location>
        <begin position="55"/>
        <end position="225"/>
    </location>
</feature>
<dbReference type="EC" id="2.1.1.182" evidence="7"/>
<dbReference type="NCBIfam" id="TIGR00755">
    <property type="entry name" value="ksgA"/>
    <property type="match status" value="1"/>
</dbReference>
<feature type="binding site" evidence="7 8">
    <location>
        <position position="96"/>
    </location>
    <ligand>
        <name>S-adenosyl-L-methionine</name>
        <dbReference type="ChEBI" id="CHEBI:59789"/>
    </ligand>
</feature>
<feature type="binding site" evidence="7 8">
    <location>
        <position position="50"/>
    </location>
    <ligand>
        <name>S-adenosyl-L-methionine</name>
        <dbReference type="ChEBI" id="CHEBI:59789"/>
    </ligand>
</feature>
<dbReference type="GO" id="GO:0052908">
    <property type="term" value="F:16S rRNA (adenine(1518)-N(6)/adenine(1519)-N(6))-dimethyltransferase activity"/>
    <property type="evidence" value="ECO:0007669"/>
    <property type="project" value="UniProtKB-EC"/>
</dbReference>
<feature type="binding site" evidence="7 8">
    <location>
        <position position="75"/>
    </location>
    <ligand>
        <name>S-adenosyl-L-methionine</name>
        <dbReference type="ChEBI" id="CHEBI:59789"/>
    </ligand>
</feature>
<dbReference type="PANTHER" id="PTHR11727:SF7">
    <property type="entry name" value="DIMETHYLADENOSINE TRANSFERASE-RELATED"/>
    <property type="match status" value="1"/>
</dbReference>
<keyword evidence="2 7" id="KW-0698">rRNA processing</keyword>
<keyword evidence="6 7" id="KW-0694">RNA-binding</keyword>
<comment type="caution">
    <text evidence="10">The sequence shown here is derived from an EMBL/GenBank/DDBJ whole genome shotgun (WGS) entry which is preliminary data.</text>
</comment>
<keyword evidence="3 7" id="KW-0489">Methyltransferase</keyword>
<accession>A0A8J3A5K9</accession>
<protein>
    <recommendedName>
        <fullName evidence="7">Ribosomal RNA small subunit methyltransferase A</fullName>
        <ecNumber evidence="7">2.1.1.182</ecNumber>
    </recommendedName>
    <alternativeName>
        <fullName evidence="7">16S rRNA (adenine(1518)-N(6)/adenine(1519)-N(6))-dimethyltransferase</fullName>
    </alternativeName>
    <alternativeName>
        <fullName evidence="7">16S rRNA dimethyladenosine transferase</fullName>
    </alternativeName>
    <alternativeName>
        <fullName evidence="7">16S rRNA dimethylase</fullName>
    </alternativeName>
    <alternativeName>
        <fullName evidence="7">S-adenosylmethionine-6-N', N'-adenosyl(rRNA) dimethyltransferase</fullName>
    </alternativeName>
</protein>
<dbReference type="PROSITE" id="PS51689">
    <property type="entry name" value="SAM_RNA_A_N6_MT"/>
    <property type="match status" value="1"/>
</dbReference>
<sequence length="301" mass="32174">MDGRGTPAAPVDVSEVRGRPIGELLTPREVRRLLAERGLAPRKAAGQNFVVDPNTVRRIVDAAGLRADDVVLEIGPGLGSLTLGLAGAVRRVVAVEIDAGLVGALAEVLDGREDVTVVHADALRVRLGDLVDGGPVRLVANLPYNVATPLVMHALEDPAVHDLFVMVQREVGERWAAAPGDPLYAGVSCKLGTVARAQVALAVPRAVFHPVPNVDSVMVRIVRRDDAPRGPERERRFRLIEAAFRQRRKTLRNNLRALAEVTVLERAAGRADIDLTARAERLSPADVARLDAALADAGVVI</sequence>
<dbReference type="InterPro" id="IPR001737">
    <property type="entry name" value="KsgA/Erm"/>
</dbReference>
<evidence type="ECO:0000313" key="10">
    <source>
        <dbReference type="EMBL" id="GGI03699.1"/>
    </source>
</evidence>
<comment type="function">
    <text evidence="7">Specifically dimethylates two adjacent adenosines (A1518 and A1519) in the loop of a conserved hairpin near the 3'-end of 16S rRNA in the 30S particle. May play a critical role in biogenesis of 30S subunits.</text>
</comment>
<evidence type="ECO:0000313" key="11">
    <source>
        <dbReference type="Proteomes" id="UP000650511"/>
    </source>
</evidence>
<organism evidence="10 11">
    <name type="scientific">Egicoccus halophilus</name>
    <dbReference type="NCBI Taxonomy" id="1670830"/>
    <lineage>
        <taxon>Bacteria</taxon>
        <taxon>Bacillati</taxon>
        <taxon>Actinomycetota</taxon>
        <taxon>Nitriliruptoria</taxon>
        <taxon>Egicoccales</taxon>
        <taxon>Egicoccaceae</taxon>
        <taxon>Egicoccus</taxon>
    </lineage>
</organism>
<feature type="binding site" evidence="7 8">
    <location>
        <position position="141"/>
    </location>
    <ligand>
        <name>S-adenosyl-L-methionine</name>
        <dbReference type="ChEBI" id="CHEBI:59789"/>
    </ligand>
</feature>
<dbReference type="SUPFAM" id="SSF53335">
    <property type="entry name" value="S-adenosyl-L-methionine-dependent methyltransferases"/>
    <property type="match status" value="1"/>
</dbReference>
<comment type="similarity">
    <text evidence="7">Belongs to the class I-like SAM-binding methyltransferase superfamily. rRNA adenine N(6)-methyltransferase family. RsmA subfamily.</text>
</comment>
<keyword evidence="11" id="KW-1185">Reference proteome</keyword>
<dbReference type="FunFam" id="3.40.50.150:FF:000023">
    <property type="entry name" value="Ribosomal RNA small subunit methyltransferase A"/>
    <property type="match status" value="1"/>
</dbReference>
<evidence type="ECO:0000256" key="6">
    <source>
        <dbReference type="ARBA" id="ARBA00022884"/>
    </source>
</evidence>
<dbReference type="GO" id="GO:0005829">
    <property type="term" value="C:cytosol"/>
    <property type="evidence" value="ECO:0007669"/>
    <property type="project" value="TreeGrafter"/>
</dbReference>
<keyword evidence="4 7" id="KW-0808">Transferase</keyword>
<reference evidence="10" key="1">
    <citation type="journal article" date="2014" name="Int. J. Syst. Evol. Microbiol.">
        <title>Complete genome sequence of Corynebacterium casei LMG S-19264T (=DSM 44701T), isolated from a smear-ripened cheese.</title>
        <authorList>
            <consortium name="US DOE Joint Genome Institute (JGI-PGF)"/>
            <person name="Walter F."/>
            <person name="Albersmeier A."/>
            <person name="Kalinowski J."/>
            <person name="Ruckert C."/>
        </authorList>
    </citation>
    <scope>NUCLEOTIDE SEQUENCE</scope>
    <source>
        <strain evidence="10">CGMCC 1.14988</strain>
    </source>
</reference>
<dbReference type="InterPro" id="IPR023165">
    <property type="entry name" value="rRNA_Ade_diMease-like_C"/>
</dbReference>
<evidence type="ECO:0000256" key="4">
    <source>
        <dbReference type="ARBA" id="ARBA00022679"/>
    </source>
</evidence>
<evidence type="ECO:0000259" key="9">
    <source>
        <dbReference type="SMART" id="SM00650"/>
    </source>
</evidence>
<proteinExistence type="inferred from homology"/>
<keyword evidence="5 7" id="KW-0949">S-adenosyl-L-methionine</keyword>
<dbReference type="Gene3D" id="3.40.50.150">
    <property type="entry name" value="Vaccinia Virus protein VP39"/>
    <property type="match status" value="1"/>
</dbReference>